<dbReference type="Pfam" id="PF11748">
    <property type="entry name" value="DUF3306"/>
    <property type="match status" value="1"/>
</dbReference>
<reference evidence="2 3" key="1">
    <citation type="submission" date="2024-06" db="EMBL/GenBank/DDBJ databases">
        <title>Sorghum-associated microbial communities from plants grown in Nebraska, USA.</title>
        <authorList>
            <person name="Schachtman D."/>
        </authorList>
    </citation>
    <scope>NUCLEOTIDE SEQUENCE [LARGE SCALE GENOMIC DNA]</scope>
    <source>
        <strain evidence="2 3">2709</strain>
    </source>
</reference>
<dbReference type="InterPro" id="IPR021735">
    <property type="entry name" value="DUF3306"/>
</dbReference>
<feature type="compositionally biased region" description="Gly residues" evidence="1">
    <location>
        <begin position="212"/>
        <end position="221"/>
    </location>
</feature>
<dbReference type="Proteomes" id="UP001549320">
    <property type="component" value="Unassembled WGS sequence"/>
</dbReference>
<accession>A0ABV2Q4X4</accession>
<sequence length="221" mass="23017">MTDNDGFFSRWSQRKVRARQSDAAATEDLSDVAVPDSAALPATLPEELGLNAGSPGNDEQPASPTLDDVAALTQESDFTRFVTPGVSGEVRNAALKKLFADPHFNVMDGLDTYIEDYNTPDPLPAAMLKKMAQSAYLGLVEPDETSSEAIAQEALLSATDPQEDISHECAAGNVPAAISPAADPDAAALKAHDEDPDMRLQSHHDPGPPGAGPGAGGNAQG</sequence>
<feature type="compositionally biased region" description="Low complexity" evidence="1">
    <location>
        <begin position="176"/>
        <end position="189"/>
    </location>
</feature>
<keyword evidence="3" id="KW-1185">Reference proteome</keyword>
<feature type="region of interest" description="Disordered" evidence="1">
    <location>
        <begin position="176"/>
        <end position="221"/>
    </location>
</feature>
<dbReference type="RefSeq" id="WP_354441953.1">
    <property type="nucleotide sequence ID" value="NZ_JBEPSH010000002.1"/>
</dbReference>
<feature type="region of interest" description="Disordered" evidence="1">
    <location>
        <begin position="1"/>
        <end position="65"/>
    </location>
</feature>
<protein>
    <recommendedName>
        <fullName evidence="4">DUF3306 domain-containing protein</fullName>
    </recommendedName>
</protein>
<organism evidence="2 3">
    <name type="scientific">Ottowia thiooxydans</name>
    <dbReference type="NCBI Taxonomy" id="219182"/>
    <lineage>
        <taxon>Bacteria</taxon>
        <taxon>Pseudomonadati</taxon>
        <taxon>Pseudomonadota</taxon>
        <taxon>Betaproteobacteria</taxon>
        <taxon>Burkholderiales</taxon>
        <taxon>Comamonadaceae</taxon>
        <taxon>Ottowia</taxon>
    </lineage>
</organism>
<evidence type="ECO:0000313" key="3">
    <source>
        <dbReference type="Proteomes" id="UP001549320"/>
    </source>
</evidence>
<evidence type="ECO:0000313" key="2">
    <source>
        <dbReference type="EMBL" id="MET4576083.1"/>
    </source>
</evidence>
<gene>
    <name evidence="2" type="ORF">ABIE13_001183</name>
</gene>
<evidence type="ECO:0000256" key="1">
    <source>
        <dbReference type="SAM" id="MobiDB-lite"/>
    </source>
</evidence>
<evidence type="ECO:0008006" key="4">
    <source>
        <dbReference type="Google" id="ProtNLM"/>
    </source>
</evidence>
<feature type="compositionally biased region" description="Basic and acidic residues" evidence="1">
    <location>
        <begin position="190"/>
        <end position="206"/>
    </location>
</feature>
<comment type="caution">
    <text evidence="2">The sequence shown here is derived from an EMBL/GenBank/DDBJ whole genome shotgun (WGS) entry which is preliminary data.</text>
</comment>
<proteinExistence type="predicted"/>
<name>A0ABV2Q4X4_9BURK</name>
<dbReference type="EMBL" id="JBEPSH010000002">
    <property type="protein sequence ID" value="MET4576083.1"/>
    <property type="molecule type" value="Genomic_DNA"/>
</dbReference>